<organism evidence="1 2">
    <name type="scientific">Mytilus galloprovincialis</name>
    <name type="common">Mediterranean mussel</name>
    <dbReference type="NCBI Taxonomy" id="29158"/>
    <lineage>
        <taxon>Eukaryota</taxon>
        <taxon>Metazoa</taxon>
        <taxon>Spiralia</taxon>
        <taxon>Lophotrochozoa</taxon>
        <taxon>Mollusca</taxon>
        <taxon>Bivalvia</taxon>
        <taxon>Autobranchia</taxon>
        <taxon>Pteriomorphia</taxon>
        <taxon>Mytilida</taxon>
        <taxon>Mytiloidea</taxon>
        <taxon>Mytilidae</taxon>
        <taxon>Mytilinae</taxon>
        <taxon>Mytilus</taxon>
    </lineage>
</organism>
<evidence type="ECO:0000313" key="1">
    <source>
        <dbReference type="EMBL" id="VDI34497.1"/>
    </source>
</evidence>
<comment type="caution">
    <text evidence="1">The sequence shown here is derived from an EMBL/GenBank/DDBJ whole genome shotgun (WGS) entry which is preliminary data.</text>
</comment>
<evidence type="ECO:0000313" key="2">
    <source>
        <dbReference type="Proteomes" id="UP000596742"/>
    </source>
</evidence>
<gene>
    <name evidence="1" type="ORF">MGAL_10B055321</name>
</gene>
<feature type="non-terminal residue" evidence="1">
    <location>
        <position position="178"/>
    </location>
</feature>
<keyword evidence="2" id="KW-1185">Reference proteome</keyword>
<dbReference type="Proteomes" id="UP000596742">
    <property type="component" value="Unassembled WGS sequence"/>
</dbReference>
<proteinExistence type="predicted"/>
<accession>A0A8B6EH36</accession>
<protein>
    <submittedName>
        <fullName evidence="1">Uncharacterized protein</fullName>
    </submittedName>
</protein>
<dbReference type="AlphaFoldDB" id="A0A8B6EH36"/>
<name>A0A8B6EH36_MYTGA</name>
<dbReference type="EMBL" id="UYJE01005151">
    <property type="protein sequence ID" value="VDI34497.1"/>
    <property type="molecule type" value="Genomic_DNA"/>
</dbReference>
<sequence>MNRLQRSHQPTVSSVLDRISNTLRGIKRQYSANTLEPEAAHRQVDEGRYLYEHLVNTVGTEIDIRKRQTIFLMKDMIMNATESELTQISSGSLAEGLDLQGSDIDIMYVIKKVNVTQNVGTIKHPVQRTTLVMETDTDYPGFSRLRLITGRDGTSDIITYDYFESTRNGLFLSVTNLL</sequence>
<reference evidence="1" key="1">
    <citation type="submission" date="2018-11" db="EMBL/GenBank/DDBJ databases">
        <authorList>
            <person name="Alioto T."/>
            <person name="Alioto T."/>
        </authorList>
    </citation>
    <scope>NUCLEOTIDE SEQUENCE</scope>
</reference>